<proteinExistence type="predicted"/>
<evidence type="ECO:0000313" key="2">
    <source>
        <dbReference type="Proteomes" id="UP000319836"/>
    </source>
</evidence>
<dbReference type="Proteomes" id="UP000319836">
    <property type="component" value="Unassembled WGS sequence"/>
</dbReference>
<accession>A0A538UBA6</accession>
<comment type="caution">
    <text evidence="1">The sequence shown here is derived from an EMBL/GenBank/DDBJ whole genome shotgun (WGS) entry which is preliminary data.</text>
</comment>
<evidence type="ECO:0000313" key="1">
    <source>
        <dbReference type="EMBL" id="TMQ73175.1"/>
    </source>
</evidence>
<name>A0A538UBA6_UNCEI</name>
<protein>
    <submittedName>
        <fullName evidence="1">Uncharacterized protein</fullName>
    </submittedName>
</protein>
<gene>
    <name evidence="1" type="ORF">E6K80_00785</name>
</gene>
<dbReference type="AlphaFoldDB" id="A0A538UBA6"/>
<sequence>MKNHRISVTVDPESIRVTPDPLIMTSDDDVQWEGMNARRFSITFDGKGPFATAELDYGSANSPQRPQFRGRFKYTVVSVDTPDLKLDPVIVVEDPPTGTVV</sequence>
<organism evidence="1 2">
    <name type="scientific">Eiseniibacteriota bacterium</name>
    <dbReference type="NCBI Taxonomy" id="2212470"/>
    <lineage>
        <taxon>Bacteria</taxon>
        <taxon>Candidatus Eiseniibacteriota</taxon>
    </lineage>
</organism>
<reference evidence="1 2" key="1">
    <citation type="journal article" date="2019" name="Nat. Microbiol.">
        <title>Mediterranean grassland soil C-N compound turnover is dependent on rainfall and depth, and is mediated by genomically divergent microorganisms.</title>
        <authorList>
            <person name="Diamond S."/>
            <person name="Andeer P.F."/>
            <person name="Li Z."/>
            <person name="Crits-Christoph A."/>
            <person name="Burstein D."/>
            <person name="Anantharaman K."/>
            <person name="Lane K.R."/>
            <person name="Thomas B.C."/>
            <person name="Pan C."/>
            <person name="Northen T.R."/>
            <person name="Banfield J.F."/>
        </authorList>
    </citation>
    <scope>NUCLEOTIDE SEQUENCE [LARGE SCALE GENOMIC DNA]</scope>
    <source>
        <strain evidence="1">WS_10</strain>
    </source>
</reference>
<dbReference type="EMBL" id="VBPA01000019">
    <property type="protein sequence ID" value="TMQ73175.1"/>
    <property type="molecule type" value="Genomic_DNA"/>
</dbReference>